<keyword evidence="2 3" id="KW-0326">Glycosidase</keyword>
<dbReference type="AlphaFoldDB" id="A0A6H9YLM5"/>
<keyword evidence="8" id="KW-1185">Reference proteome</keyword>
<evidence type="ECO:0000313" key="8">
    <source>
        <dbReference type="Proteomes" id="UP000468735"/>
    </source>
</evidence>
<accession>A0A6H9YLM5</accession>
<dbReference type="OrthoDB" id="9816550at2"/>
<feature type="domain" description="GH26" evidence="6">
    <location>
        <begin position="70"/>
        <end position="368"/>
    </location>
</feature>
<feature type="chain" id="PRO_5026220913" description="GH26 domain-containing protein" evidence="5">
    <location>
        <begin position="31"/>
        <end position="381"/>
    </location>
</feature>
<dbReference type="EMBL" id="WBMT01000017">
    <property type="protein sequence ID" value="KAB2344036.1"/>
    <property type="molecule type" value="Genomic_DNA"/>
</dbReference>
<proteinExistence type="inferred from homology"/>
<dbReference type="SUPFAM" id="SSF51445">
    <property type="entry name" value="(Trans)glycosidases"/>
    <property type="match status" value="1"/>
</dbReference>
<feature type="signal peptide" evidence="5">
    <location>
        <begin position="1"/>
        <end position="30"/>
    </location>
</feature>
<name>A0A6H9YLM5_9ACTN</name>
<feature type="active site" description="Proton donor" evidence="3">
    <location>
        <position position="201"/>
    </location>
</feature>
<feature type="compositionally biased region" description="Polar residues" evidence="4">
    <location>
        <begin position="52"/>
        <end position="64"/>
    </location>
</feature>
<evidence type="ECO:0000256" key="2">
    <source>
        <dbReference type="ARBA" id="ARBA00023295"/>
    </source>
</evidence>
<gene>
    <name evidence="7" type="ORF">F8566_32410</name>
</gene>
<evidence type="ECO:0000259" key="6">
    <source>
        <dbReference type="PROSITE" id="PS51764"/>
    </source>
</evidence>
<dbReference type="InterPro" id="IPR022790">
    <property type="entry name" value="GH26_dom"/>
</dbReference>
<evidence type="ECO:0000256" key="3">
    <source>
        <dbReference type="PROSITE-ProRule" id="PRU01100"/>
    </source>
</evidence>
<evidence type="ECO:0000256" key="4">
    <source>
        <dbReference type="SAM" id="MobiDB-lite"/>
    </source>
</evidence>
<dbReference type="Gene3D" id="3.20.20.80">
    <property type="entry name" value="Glycosidases"/>
    <property type="match status" value="1"/>
</dbReference>
<dbReference type="PROSITE" id="PS51764">
    <property type="entry name" value="GH26"/>
    <property type="match status" value="1"/>
</dbReference>
<evidence type="ECO:0000313" key="7">
    <source>
        <dbReference type="EMBL" id="KAB2344036.1"/>
    </source>
</evidence>
<keyword evidence="5" id="KW-0732">Signal</keyword>
<comment type="similarity">
    <text evidence="3">Belongs to the glycosyl hydrolase 26 family.</text>
</comment>
<keyword evidence="1 3" id="KW-0378">Hydrolase</keyword>
<dbReference type="InterPro" id="IPR017853">
    <property type="entry name" value="GH"/>
</dbReference>
<comment type="caution">
    <text evidence="7">The sequence shown here is derived from an EMBL/GenBank/DDBJ whole genome shotgun (WGS) entry which is preliminary data.</text>
</comment>
<feature type="active site" description="Nucleophile" evidence="3">
    <location>
        <position position="311"/>
    </location>
</feature>
<dbReference type="Pfam" id="PF02156">
    <property type="entry name" value="Glyco_hydro_26"/>
    <property type="match status" value="1"/>
</dbReference>
<protein>
    <recommendedName>
        <fullName evidence="6">GH26 domain-containing protein</fullName>
    </recommendedName>
</protein>
<reference evidence="7 8" key="1">
    <citation type="submission" date="2019-09" db="EMBL/GenBank/DDBJ databases">
        <title>Actinomadura physcomitrii sp. nov., a novel actinomycete isolated from moss [Physcomitrium sphaericum (Ludw) Fuernr].</title>
        <authorList>
            <person name="Zhuang X."/>
            <person name="Liu C."/>
        </authorList>
    </citation>
    <scope>NUCLEOTIDE SEQUENCE [LARGE SCALE GENOMIC DNA]</scope>
    <source>
        <strain evidence="7 8">HMC1</strain>
    </source>
</reference>
<feature type="region of interest" description="Disordered" evidence="4">
    <location>
        <begin position="33"/>
        <end position="78"/>
    </location>
</feature>
<dbReference type="Proteomes" id="UP000468735">
    <property type="component" value="Unassembled WGS sequence"/>
</dbReference>
<dbReference type="RefSeq" id="WP_151565664.1">
    <property type="nucleotide sequence ID" value="NZ_WBMT01000017.1"/>
</dbReference>
<sequence length="381" mass="42493">MDRRGQRRRLVVISVIAATAGAASVLTAYAATGGGSKDASPGGHRPAASAPETVNTGVPQTSPAESRRQASAARKPSKKCGVNSKLVPSCGAFWGMYSVKGRTLTTSITDLEKRFGRRFDIVLRFHDFSNDPPGRFPDASEQELGRSRLLFFAWESKSYKSRTSYKWRDVAAGRYDSSIIVPAARRVRAYGKKVFMSFDPEMDRHMTKGELKGNEAEYVAAARHVHQVFQRAGVRNVVWVWTTTGSLGGDNAQRILKSYPGHAYTDWIGFDPYNFYQCHRAPWTSFEEEVGVPYRWLQRNGLGDKPFILPEFGTQFDSADPERSRQWYKSIPGVMEREFPNLKGLIRFNSGEECDVQLDNGPGMANAYGQAGKAPYLNPPR</sequence>
<evidence type="ECO:0000256" key="5">
    <source>
        <dbReference type="SAM" id="SignalP"/>
    </source>
</evidence>
<organism evidence="7 8">
    <name type="scientific">Actinomadura rudentiformis</name>
    <dbReference type="NCBI Taxonomy" id="359158"/>
    <lineage>
        <taxon>Bacteria</taxon>
        <taxon>Bacillati</taxon>
        <taxon>Actinomycetota</taxon>
        <taxon>Actinomycetes</taxon>
        <taxon>Streptosporangiales</taxon>
        <taxon>Thermomonosporaceae</taxon>
        <taxon>Actinomadura</taxon>
    </lineage>
</organism>
<dbReference type="GO" id="GO:0004553">
    <property type="term" value="F:hydrolase activity, hydrolyzing O-glycosyl compounds"/>
    <property type="evidence" value="ECO:0007669"/>
    <property type="project" value="InterPro"/>
</dbReference>
<evidence type="ECO:0000256" key="1">
    <source>
        <dbReference type="ARBA" id="ARBA00022801"/>
    </source>
</evidence>